<evidence type="ECO:0000256" key="1">
    <source>
        <dbReference type="ARBA" id="ARBA00004442"/>
    </source>
</evidence>
<comment type="subcellular location">
    <subcellularLocation>
        <location evidence="1">Cell outer membrane</location>
    </subcellularLocation>
</comment>
<name>A0AB38DTA1_9NEIS</name>
<dbReference type="SUPFAM" id="SSF56925">
    <property type="entry name" value="OMPA-like"/>
    <property type="match status" value="1"/>
</dbReference>
<keyword evidence="2" id="KW-0732">Signal</keyword>
<dbReference type="PROSITE" id="PS51257">
    <property type="entry name" value="PROKAR_LIPOPROTEIN"/>
    <property type="match status" value="1"/>
</dbReference>
<evidence type="ECO:0000313" key="6">
    <source>
        <dbReference type="Proteomes" id="UP000193466"/>
    </source>
</evidence>
<dbReference type="InterPro" id="IPR011250">
    <property type="entry name" value="OMP/PagP_B-barrel"/>
</dbReference>
<dbReference type="Pfam" id="PF08794">
    <property type="entry name" value="FHBP_C"/>
    <property type="match status" value="1"/>
</dbReference>
<feature type="signal peptide" evidence="2">
    <location>
        <begin position="1"/>
        <end position="24"/>
    </location>
</feature>
<keyword evidence="6" id="KW-1185">Reference proteome</keyword>
<dbReference type="KEGG" id="nzo:SAMEA4504057_2194"/>
<proteinExistence type="predicted"/>
<accession>A0AB38DTA1</accession>
<sequence length="252" mass="26436">MSIHKKIGLATFIALGLAACGSGGSDGPSAAATPNAAIQPAKIEQVANAGSAGKTVFKVNEYTIKLGETTHKVADMKKGEVVNWKDGNNNVRAYRQAYSVVAGKFDLFPIAGEGGKVADTIDMPMEVALINGEATQKLPTEGKYTYKGAAFGRNETGSLTYNVDFEKRVGSGTVTGLNETGAIELKEAGIVHTAITNALDGTQVRAHGVRGETMSEKLGRGDYNLHFFGNNAEEVAGKVMQKKGEIGIAGQR</sequence>
<dbReference type="Gene3D" id="2.40.160.90">
    <property type="match status" value="1"/>
</dbReference>
<evidence type="ECO:0000256" key="2">
    <source>
        <dbReference type="SAM" id="SignalP"/>
    </source>
</evidence>
<reference evidence="5 7" key="2">
    <citation type="submission" date="2017-06" db="EMBL/GenBank/DDBJ databases">
        <authorList>
            <consortium name="Pathogen Informatics"/>
        </authorList>
    </citation>
    <scope>NUCLEOTIDE SEQUENCE [LARGE SCALE GENOMIC DNA]</scope>
    <source>
        <strain evidence="5 7">NCTC12230</strain>
    </source>
</reference>
<feature type="chain" id="PRO_5044220935" evidence="2">
    <location>
        <begin position="25"/>
        <end position="252"/>
    </location>
</feature>
<dbReference type="GO" id="GO:0009279">
    <property type="term" value="C:cell outer membrane"/>
    <property type="evidence" value="ECO:0007669"/>
    <property type="project" value="UniProtKB-SubCell"/>
</dbReference>
<evidence type="ECO:0000313" key="5">
    <source>
        <dbReference type="EMBL" id="SNU80659.1"/>
    </source>
</evidence>
<dbReference type="AlphaFoldDB" id="A0AB38DTA1"/>
<evidence type="ECO:0000259" key="3">
    <source>
        <dbReference type="Pfam" id="PF08794"/>
    </source>
</evidence>
<protein>
    <submittedName>
        <fullName evidence="5">Repetitive large surface protein</fullName>
    </submittedName>
</protein>
<dbReference type="EMBL" id="LT906434">
    <property type="protein sequence ID" value="SNU80659.1"/>
    <property type="molecule type" value="Genomic_DNA"/>
</dbReference>
<reference evidence="4 6" key="1">
    <citation type="submission" date="2017-01" db="EMBL/GenBank/DDBJ databases">
        <authorList>
            <person name="Wolfgang W.J."/>
            <person name="Cole J."/>
            <person name="Wroblewski D."/>
            <person name="Mcginnis J."/>
            <person name="Musser K.A."/>
        </authorList>
    </citation>
    <scope>NUCLEOTIDE SEQUENCE [LARGE SCALE GENOMIC DNA]</scope>
    <source>
        <strain evidence="4 6">DSM 21643</strain>
    </source>
</reference>
<evidence type="ECO:0000313" key="4">
    <source>
        <dbReference type="EMBL" id="OSI08112.1"/>
    </source>
</evidence>
<feature type="domain" description="Factor H binding protein-like C-terminal" evidence="3">
    <location>
        <begin position="136"/>
        <end position="239"/>
    </location>
</feature>
<gene>
    <name evidence="4" type="ORF">BWD10_11585</name>
    <name evidence="5" type="ORF">SAMEA4504057_02194</name>
</gene>
<dbReference type="Proteomes" id="UP000193466">
    <property type="component" value="Unassembled WGS sequence"/>
</dbReference>
<evidence type="ECO:0000313" key="7">
    <source>
        <dbReference type="Proteomes" id="UP000215033"/>
    </source>
</evidence>
<dbReference type="Proteomes" id="UP000215033">
    <property type="component" value="Chromosome 1"/>
</dbReference>
<dbReference type="EMBL" id="MTBM01000023">
    <property type="protein sequence ID" value="OSI08112.1"/>
    <property type="molecule type" value="Genomic_DNA"/>
</dbReference>
<dbReference type="InterPro" id="IPR014902">
    <property type="entry name" value="FHBP-like_C"/>
</dbReference>
<organism evidence="5 7">
    <name type="scientific">Neisseria zoodegmatis</name>
    <dbReference type="NCBI Taxonomy" id="326523"/>
    <lineage>
        <taxon>Bacteria</taxon>
        <taxon>Pseudomonadati</taxon>
        <taxon>Pseudomonadota</taxon>
        <taxon>Betaproteobacteria</taxon>
        <taxon>Neisseriales</taxon>
        <taxon>Neisseriaceae</taxon>
        <taxon>Neisseria</taxon>
    </lineage>
</organism>
<dbReference type="RefSeq" id="WP_157739167.1">
    <property type="nucleotide sequence ID" value="NZ_LT906434.1"/>
</dbReference>